<evidence type="ECO:0000256" key="2">
    <source>
        <dbReference type="ARBA" id="ARBA00008312"/>
    </source>
</evidence>
<dbReference type="GO" id="GO:0004324">
    <property type="term" value="F:ferredoxin-NADP+ reductase activity"/>
    <property type="evidence" value="ECO:0007669"/>
    <property type="project" value="UniProtKB-EC"/>
</dbReference>
<keyword evidence="8" id="KW-0560">Oxidoreductase</keyword>
<dbReference type="PANTHER" id="PTHR47878">
    <property type="entry name" value="OXIDOREDUCTASE FAD/NAD(P)-BINDING DOMAIN PROTEIN"/>
    <property type="match status" value="1"/>
</dbReference>
<dbReference type="InterPro" id="IPR008333">
    <property type="entry name" value="Cbr1-like_FAD-bd_dom"/>
</dbReference>
<dbReference type="SUPFAM" id="SSF52343">
    <property type="entry name" value="Ferredoxin reductase-like, C-terminal NADP-linked domain"/>
    <property type="match status" value="1"/>
</dbReference>
<feature type="domain" description="FAD-binding FR-type" evidence="9">
    <location>
        <begin position="3"/>
        <end position="103"/>
    </location>
</feature>
<evidence type="ECO:0000256" key="1">
    <source>
        <dbReference type="ARBA" id="ARBA00001974"/>
    </source>
</evidence>
<dbReference type="SUPFAM" id="SSF63380">
    <property type="entry name" value="Riboflavin synthase domain-like"/>
    <property type="match status" value="1"/>
</dbReference>
<dbReference type="Gene3D" id="3.40.50.80">
    <property type="entry name" value="Nucleotide-binding domain of ferredoxin-NADP reductase (FNR) module"/>
    <property type="match status" value="1"/>
</dbReference>
<keyword evidence="5" id="KW-0547">Nucleotide-binding</keyword>
<dbReference type="Proteomes" id="UP000075420">
    <property type="component" value="Unassembled WGS sequence"/>
</dbReference>
<accession>A0A150PG61</accession>
<evidence type="ECO:0000313" key="10">
    <source>
        <dbReference type="EMBL" id="KYF54622.1"/>
    </source>
</evidence>
<evidence type="ECO:0000256" key="7">
    <source>
        <dbReference type="ARBA" id="ARBA00022857"/>
    </source>
</evidence>
<evidence type="ECO:0000259" key="9">
    <source>
        <dbReference type="PROSITE" id="PS51384"/>
    </source>
</evidence>
<evidence type="ECO:0000256" key="4">
    <source>
        <dbReference type="ARBA" id="ARBA00022630"/>
    </source>
</evidence>
<evidence type="ECO:0000256" key="8">
    <source>
        <dbReference type="ARBA" id="ARBA00023002"/>
    </source>
</evidence>
<dbReference type="InterPro" id="IPR051930">
    <property type="entry name" value="FNR_type-1"/>
</dbReference>
<dbReference type="PROSITE" id="PS51384">
    <property type="entry name" value="FAD_FR"/>
    <property type="match status" value="1"/>
</dbReference>
<name>A0A150PG61_SORCE</name>
<protein>
    <recommendedName>
        <fullName evidence="3">ferredoxin--NADP(+) reductase</fullName>
        <ecNumber evidence="3">1.18.1.2</ecNumber>
    </recommendedName>
</protein>
<dbReference type="EMBL" id="JELY01001776">
    <property type="protein sequence ID" value="KYF54622.1"/>
    <property type="molecule type" value="Genomic_DNA"/>
</dbReference>
<dbReference type="InterPro" id="IPR017927">
    <property type="entry name" value="FAD-bd_FR_type"/>
</dbReference>
<evidence type="ECO:0000256" key="6">
    <source>
        <dbReference type="ARBA" id="ARBA00022827"/>
    </source>
</evidence>
<dbReference type="GO" id="GO:0034599">
    <property type="term" value="P:cellular response to oxidative stress"/>
    <property type="evidence" value="ECO:0007669"/>
    <property type="project" value="TreeGrafter"/>
</dbReference>
<keyword evidence="4" id="KW-0285">Flavoprotein</keyword>
<dbReference type="InterPro" id="IPR039261">
    <property type="entry name" value="FNR_nucleotide-bd"/>
</dbReference>
<evidence type="ECO:0000256" key="5">
    <source>
        <dbReference type="ARBA" id="ARBA00022741"/>
    </source>
</evidence>
<sequence length="278" mass="30604">MIPGYTEETVIEVHHWTDRLFTLKTTRSPGFRFANGQFCMMGLEVAGKPLVRAYSLASANHEETLEFFSIKVPNGPLTSRLQHIAVGEKILVGKRATGTLTIGNLRPGRTLWLLATGTGLAPFLSVIKDPETYERFERVVITHTCRRVQDLAYARYIEHDLPADELLGEIVQPKLRYYPSVTRESFKTEGRITALIESGRIFADLALPALDPAHDRLMLCGSSEMLADTAELLESRGFEEGNSGEPGDYLVEKAFAGEKRAPVASASPTESTSSFGAA</sequence>
<dbReference type="CDD" id="cd06195">
    <property type="entry name" value="FNR1"/>
    <property type="match status" value="1"/>
</dbReference>
<dbReference type="EC" id="1.18.1.2" evidence="3"/>
<organism evidence="10 11">
    <name type="scientific">Sorangium cellulosum</name>
    <name type="common">Polyangium cellulosum</name>
    <dbReference type="NCBI Taxonomy" id="56"/>
    <lineage>
        <taxon>Bacteria</taxon>
        <taxon>Pseudomonadati</taxon>
        <taxon>Myxococcota</taxon>
        <taxon>Polyangia</taxon>
        <taxon>Polyangiales</taxon>
        <taxon>Polyangiaceae</taxon>
        <taxon>Sorangium</taxon>
    </lineage>
</organism>
<evidence type="ECO:0000313" key="11">
    <source>
        <dbReference type="Proteomes" id="UP000075420"/>
    </source>
</evidence>
<comment type="similarity">
    <text evidence="2">Belongs to the ferredoxin--NADP reductase type 1 family.</text>
</comment>
<dbReference type="AlphaFoldDB" id="A0A150PG61"/>
<dbReference type="GO" id="GO:0000166">
    <property type="term" value="F:nucleotide binding"/>
    <property type="evidence" value="ECO:0007669"/>
    <property type="project" value="UniProtKB-KW"/>
</dbReference>
<evidence type="ECO:0000256" key="3">
    <source>
        <dbReference type="ARBA" id="ARBA00013223"/>
    </source>
</evidence>
<dbReference type="InterPro" id="IPR033892">
    <property type="entry name" value="FNR_bac"/>
</dbReference>
<dbReference type="InterPro" id="IPR017938">
    <property type="entry name" value="Riboflavin_synthase-like_b-brl"/>
</dbReference>
<keyword evidence="6" id="KW-0274">FAD</keyword>
<keyword evidence="7" id="KW-0521">NADP</keyword>
<gene>
    <name evidence="10" type="ORF">BE08_33430</name>
</gene>
<dbReference type="Pfam" id="PF00970">
    <property type="entry name" value="FAD_binding_6"/>
    <property type="match status" value="1"/>
</dbReference>
<proteinExistence type="inferred from homology"/>
<dbReference type="PANTHER" id="PTHR47878:SF1">
    <property type="entry name" value="FLAVODOXIN_FERREDOXIN--NADP REDUCTASE"/>
    <property type="match status" value="1"/>
</dbReference>
<dbReference type="GO" id="GO:0042167">
    <property type="term" value="P:heme catabolic process"/>
    <property type="evidence" value="ECO:0007669"/>
    <property type="project" value="TreeGrafter"/>
</dbReference>
<dbReference type="InterPro" id="IPR001433">
    <property type="entry name" value="OxRdtase_FAD/NAD-bd"/>
</dbReference>
<comment type="caution">
    <text evidence="10">The sequence shown here is derived from an EMBL/GenBank/DDBJ whole genome shotgun (WGS) entry which is preliminary data.</text>
</comment>
<dbReference type="Pfam" id="PF00175">
    <property type="entry name" value="NAD_binding_1"/>
    <property type="match status" value="1"/>
</dbReference>
<reference evidence="10 11" key="1">
    <citation type="submission" date="2014-02" db="EMBL/GenBank/DDBJ databases">
        <title>The small core and large imbalanced accessory genome model reveals a collaborative survival strategy of Sorangium cellulosum strains in nature.</title>
        <authorList>
            <person name="Han K."/>
            <person name="Peng R."/>
            <person name="Blom J."/>
            <person name="Li Y.-Z."/>
        </authorList>
    </citation>
    <scope>NUCLEOTIDE SEQUENCE [LARGE SCALE GENOMIC DNA]</scope>
    <source>
        <strain evidence="10 11">So0157-25</strain>
    </source>
</reference>
<comment type="cofactor">
    <cofactor evidence="1">
        <name>FAD</name>
        <dbReference type="ChEBI" id="CHEBI:57692"/>
    </cofactor>
</comment>
<dbReference type="Gene3D" id="2.40.30.10">
    <property type="entry name" value="Translation factors"/>
    <property type="match status" value="1"/>
</dbReference>